<evidence type="ECO:0000259" key="2">
    <source>
        <dbReference type="PROSITE" id="PS50003"/>
    </source>
</evidence>
<keyword evidence="4" id="KW-1185">Reference proteome</keyword>
<dbReference type="Proteomes" id="UP000887013">
    <property type="component" value="Unassembled WGS sequence"/>
</dbReference>
<dbReference type="GO" id="GO:0005737">
    <property type="term" value="C:cytoplasm"/>
    <property type="evidence" value="ECO:0007669"/>
    <property type="project" value="TreeGrafter"/>
</dbReference>
<dbReference type="SUPFAM" id="SSF50729">
    <property type="entry name" value="PH domain-like"/>
    <property type="match status" value="1"/>
</dbReference>
<reference evidence="3" key="1">
    <citation type="submission" date="2020-08" db="EMBL/GenBank/DDBJ databases">
        <title>Multicomponent nature underlies the extraordinary mechanical properties of spider dragline silk.</title>
        <authorList>
            <person name="Kono N."/>
            <person name="Nakamura H."/>
            <person name="Mori M."/>
            <person name="Yoshida Y."/>
            <person name="Ohtoshi R."/>
            <person name="Malay A.D."/>
            <person name="Moran D.A.P."/>
            <person name="Tomita M."/>
            <person name="Numata K."/>
            <person name="Arakawa K."/>
        </authorList>
    </citation>
    <scope>NUCLEOTIDE SEQUENCE</scope>
</reference>
<sequence length="712" mass="79713">MEGVVHDGWLVKSPPEKRIVKPKWRQRWFVLRHSGLLPGQFILEYFTDSTCKKLKGKIDLDQCEQIDAGLPVDSKVAGYQYMFDIRTPKRTYYLIAETEADMNKWVECICSVCGLKIHTEEDFLMPQDPSSNNPNTVITRSNLTAVKSSSNPYIPISECYTGKPVLNGNFSSLDGLVQLNTSQSTNSSGDGFADVPKEPPPPPPKTDWTPVPNPISDEFYDHPKPINLNIVDSNHAPEEVDDDETYKVPMSIKSNCQASPNFDVFSTLPPKVNWKTYPDDAFLPSSSTVPRRKSSASSEVNVYDVVPSFHGSIKEIKPQQKKVQSLASHFENMALKTSPDTQQNRFQESTAEYINQTSIVPPRPPKPSKMRERHRYENFELPHQKHKEEPNYDIPPPTKGPVLAKQQALKSDDSEDNVPNTLAECPSVKETTMDDMYDFPQPQHVAKFRGEDNINAAVPAPQNTGTSVKSRRHAYSNAPPGLFNSKDLIFNYEYRPSLVSDDYFAADGARSLQCSSDAATPPSPSAIGAYANVPTSPTLISSIKNEIPPAVNRELKPKRVMSNEDQGSFSFLTLQPPPVCRSRTKADKRSFRKPRAAPSPTPISSVNGMPPVPNRFRHHPEMSATSDDEGLNSSGSRRNSSTDEQTRHFFAVPAKRDEIQYLDLDLDSEPSPSPKTPDRLSASTVYKKVDFVKTKAFNEMRQNVEESYRKSQ</sequence>
<protein>
    <submittedName>
        <fullName evidence="3">Protein daughter of sevenless</fullName>
    </submittedName>
</protein>
<dbReference type="SMART" id="SM00233">
    <property type="entry name" value="PH"/>
    <property type="match status" value="1"/>
</dbReference>
<feature type="domain" description="PH" evidence="2">
    <location>
        <begin position="3"/>
        <end position="114"/>
    </location>
</feature>
<dbReference type="CDD" id="cd13324">
    <property type="entry name" value="PH_Gab-like"/>
    <property type="match status" value="1"/>
</dbReference>
<dbReference type="InterPro" id="IPR046355">
    <property type="entry name" value="Gab1-4-like"/>
</dbReference>
<evidence type="ECO:0000256" key="1">
    <source>
        <dbReference type="SAM" id="MobiDB-lite"/>
    </source>
</evidence>
<dbReference type="InterPro" id="IPR011993">
    <property type="entry name" value="PH-like_dom_sf"/>
</dbReference>
<feature type="compositionally biased region" description="Basic and acidic residues" evidence="1">
    <location>
        <begin position="379"/>
        <end position="390"/>
    </location>
</feature>
<dbReference type="PANTHER" id="PTHR45960:SF2">
    <property type="entry name" value="PROTEIN DAUGHTER OF SEVENLESS"/>
    <property type="match status" value="1"/>
</dbReference>
<comment type="caution">
    <text evidence="3">The sequence shown here is derived from an EMBL/GenBank/DDBJ whole genome shotgun (WGS) entry which is preliminary data.</text>
</comment>
<evidence type="ECO:0000313" key="3">
    <source>
        <dbReference type="EMBL" id="GFU16642.1"/>
    </source>
</evidence>
<dbReference type="Pfam" id="PF00169">
    <property type="entry name" value="PH"/>
    <property type="match status" value="1"/>
</dbReference>
<proteinExistence type="predicted"/>
<dbReference type="OrthoDB" id="67516at2759"/>
<feature type="region of interest" description="Disordered" evidence="1">
    <location>
        <begin position="181"/>
        <end position="207"/>
    </location>
</feature>
<feature type="region of interest" description="Disordered" evidence="1">
    <location>
        <begin position="352"/>
        <end position="371"/>
    </location>
</feature>
<evidence type="ECO:0000313" key="4">
    <source>
        <dbReference type="Proteomes" id="UP000887013"/>
    </source>
</evidence>
<dbReference type="PROSITE" id="PS50003">
    <property type="entry name" value="PH_DOMAIN"/>
    <property type="match status" value="1"/>
</dbReference>
<dbReference type="Gene3D" id="2.30.29.30">
    <property type="entry name" value="Pleckstrin-homology domain (PH domain)/Phosphotyrosine-binding domain (PTB)"/>
    <property type="match status" value="1"/>
</dbReference>
<name>A0A8X6QDV4_NEPPI</name>
<feature type="region of interest" description="Disordered" evidence="1">
    <location>
        <begin position="568"/>
        <end position="654"/>
    </location>
</feature>
<dbReference type="GO" id="GO:0035591">
    <property type="term" value="F:signaling adaptor activity"/>
    <property type="evidence" value="ECO:0007669"/>
    <property type="project" value="TreeGrafter"/>
</dbReference>
<dbReference type="GO" id="GO:0007165">
    <property type="term" value="P:signal transduction"/>
    <property type="evidence" value="ECO:0007669"/>
    <property type="project" value="TreeGrafter"/>
</dbReference>
<dbReference type="InterPro" id="IPR001849">
    <property type="entry name" value="PH_domain"/>
</dbReference>
<feature type="region of interest" description="Disordered" evidence="1">
    <location>
        <begin position="379"/>
        <end position="421"/>
    </location>
</feature>
<gene>
    <name evidence="3" type="primary">dos</name>
    <name evidence="3" type="ORF">NPIL_206291</name>
</gene>
<dbReference type="PANTHER" id="PTHR45960">
    <property type="entry name" value="GRB2-ASSOCIATED-BINDING PROTEIN"/>
    <property type="match status" value="1"/>
</dbReference>
<dbReference type="AlphaFoldDB" id="A0A8X6QDV4"/>
<accession>A0A8X6QDV4</accession>
<dbReference type="EMBL" id="BMAW01030489">
    <property type="protein sequence ID" value="GFU16642.1"/>
    <property type="molecule type" value="Genomic_DNA"/>
</dbReference>
<organism evidence="3 4">
    <name type="scientific">Nephila pilipes</name>
    <name type="common">Giant wood spider</name>
    <name type="synonym">Nephila maculata</name>
    <dbReference type="NCBI Taxonomy" id="299642"/>
    <lineage>
        <taxon>Eukaryota</taxon>
        <taxon>Metazoa</taxon>
        <taxon>Ecdysozoa</taxon>
        <taxon>Arthropoda</taxon>
        <taxon>Chelicerata</taxon>
        <taxon>Arachnida</taxon>
        <taxon>Araneae</taxon>
        <taxon>Araneomorphae</taxon>
        <taxon>Entelegynae</taxon>
        <taxon>Araneoidea</taxon>
        <taxon>Nephilidae</taxon>
        <taxon>Nephila</taxon>
    </lineage>
</organism>